<dbReference type="Proteomes" id="UP001183246">
    <property type="component" value="Unassembled WGS sequence"/>
</dbReference>
<dbReference type="InterPro" id="IPR046335">
    <property type="entry name" value="LacI/GalR-like_sensor"/>
</dbReference>
<dbReference type="Gene3D" id="3.40.50.2300">
    <property type="match status" value="2"/>
</dbReference>
<dbReference type="InterPro" id="IPR028082">
    <property type="entry name" value="Peripla_BP_I"/>
</dbReference>
<evidence type="ECO:0000313" key="7">
    <source>
        <dbReference type="Proteomes" id="UP001183246"/>
    </source>
</evidence>
<feature type="compositionally biased region" description="Pro residues" evidence="4">
    <location>
        <begin position="75"/>
        <end position="87"/>
    </location>
</feature>
<gene>
    <name evidence="6" type="ORF">RM590_07375</name>
</gene>
<dbReference type="SUPFAM" id="SSF46785">
    <property type="entry name" value="Winged helix' DNA-binding domain"/>
    <property type="match status" value="1"/>
</dbReference>
<name>A0ABU2MLF6_9ACTN</name>
<dbReference type="InterPro" id="IPR001034">
    <property type="entry name" value="DeoR_HTH"/>
</dbReference>
<evidence type="ECO:0000313" key="6">
    <source>
        <dbReference type="EMBL" id="MDT0342446.1"/>
    </source>
</evidence>
<dbReference type="PANTHER" id="PTHR30146">
    <property type="entry name" value="LACI-RELATED TRANSCRIPTIONAL REPRESSOR"/>
    <property type="match status" value="1"/>
</dbReference>
<evidence type="ECO:0000256" key="3">
    <source>
        <dbReference type="ARBA" id="ARBA00023163"/>
    </source>
</evidence>
<dbReference type="InterPro" id="IPR018356">
    <property type="entry name" value="Tscrpt_reg_HTH_DeoR_CS"/>
</dbReference>
<accession>A0ABU2MLF6</accession>
<reference evidence="7" key="1">
    <citation type="submission" date="2023-07" db="EMBL/GenBank/DDBJ databases">
        <title>30 novel species of actinomycetes from the DSMZ collection.</title>
        <authorList>
            <person name="Nouioui I."/>
        </authorList>
    </citation>
    <scope>NUCLEOTIDE SEQUENCE [LARGE SCALE GENOMIC DNA]</scope>
    <source>
        <strain evidence="7">DSM 44938</strain>
    </source>
</reference>
<keyword evidence="3" id="KW-0804">Transcription</keyword>
<sequence>MSDILVAQRQALLLQELRASGAVRISDLAARFGVSGGTIRRDLAELAAAGRVKKVRGGAVLAEPETGAEAAAAPAPGPTPTPAPPAPGRTLGLLVPSATYYYPQVVAGVRAVAAERGARIVIGLTDYAQPRDLQQIDELRASGVSGLLVASTGGHCPPPETLAQLRDGDIPFVLLERQPENSYEPCEFVVSDHRQGAYGAVRHLRDLGHTRVALYTNGSPTAPLIREGYAAAVTRLGLDPSAPVRDGGRPTLGSAEAARQYDAFIDACLESETRAALIHSDHDAIELMQRMRGRGLRTPEDMALIAYDDEIAALAEVPLTAVAPAKYEIGAQAALLMLARLDSAESMATRQLVMQPRLIIRESCGSPAPAAD</sequence>
<evidence type="ECO:0000256" key="2">
    <source>
        <dbReference type="ARBA" id="ARBA00023125"/>
    </source>
</evidence>
<keyword evidence="1" id="KW-0805">Transcription regulation</keyword>
<keyword evidence="2" id="KW-0238">DNA-binding</keyword>
<dbReference type="PROSITE" id="PS00894">
    <property type="entry name" value="HTH_DEOR_1"/>
    <property type="match status" value="1"/>
</dbReference>
<evidence type="ECO:0000259" key="5">
    <source>
        <dbReference type="PROSITE" id="PS51000"/>
    </source>
</evidence>
<dbReference type="RefSeq" id="WP_311703577.1">
    <property type="nucleotide sequence ID" value="NZ_JAVREL010000003.1"/>
</dbReference>
<dbReference type="InterPro" id="IPR036388">
    <property type="entry name" value="WH-like_DNA-bd_sf"/>
</dbReference>
<dbReference type="EMBL" id="JAVREL010000003">
    <property type="protein sequence ID" value="MDT0342446.1"/>
    <property type="molecule type" value="Genomic_DNA"/>
</dbReference>
<feature type="domain" description="HTH deoR-type" evidence="5">
    <location>
        <begin position="6"/>
        <end position="61"/>
    </location>
</feature>
<dbReference type="CDD" id="cd06267">
    <property type="entry name" value="PBP1_LacI_sugar_binding-like"/>
    <property type="match status" value="1"/>
</dbReference>
<feature type="region of interest" description="Disordered" evidence="4">
    <location>
        <begin position="66"/>
        <end position="89"/>
    </location>
</feature>
<dbReference type="PRINTS" id="PR00037">
    <property type="entry name" value="HTHLACR"/>
</dbReference>
<dbReference type="Pfam" id="PF13377">
    <property type="entry name" value="Peripla_BP_3"/>
    <property type="match status" value="1"/>
</dbReference>
<dbReference type="Pfam" id="PF08220">
    <property type="entry name" value="HTH_DeoR"/>
    <property type="match status" value="1"/>
</dbReference>
<keyword evidence="7" id="KW-1185">Reference proteome</keyword>
<dbReference type="Gene3D" id="1.10.10.10">
    <property type="entry name" value="Winged helix-like DNA-binding domain superfamily/Winged helix DNA-binding domain"/>
    <property type="match status" value="1"/>
</dbReference>
<organism evidence="6 7">
    <name type="scientific">Streptomyces litchfieldiae</name>
    <dbReference type="NCBI Taxonomy" id="3075543"/>
    <lineage>
        <taxon>Bacteria</taxon>
        <taxon>Bacillati</taxon>
        <taxon>Actinomycetota</taxon>
        <taxon>Actinomycetes</taxon>
        <taxon>Kitasatosporales</taxon>
        <taxon>Streptomycetaceae</taxon>
        <taxon>Streptomyces</taxon>
    </lineage>
</organism>
<evidence type="ECO:0000256" key="4">
    <source>
        <dbReference type="SAM" id="MobiDB-lite"/>
    </source>
</evidence>
<protein>
    <submittedName>
        <fullName evidence="6">Substrate-binding domain-containing protein</fullName>
    </submittedName>
</protein>
<proteinExistence type="predicted"/>
<dbReference type="PROSITE" id="PS51000">
    <property type="entry name" value="HTH_DEOR_2"/>
    <property type="match status" value="1"/>
</dbReference>
<dbReference type="SMART" id="SM00420">
    <property type="entry name" value="HTH_DEOR"/>
    <property type="match status" value="1"/>
</dbReference>
<dbReference type="PANTHER" id="PTHR30146:SF155">
    <property type="entry name" value="ALANINE RACEMASE"/>
    <property type="match status" value="1"/>
</dbReference>
<dbReference type="InterPro" id="IPR036390">
    <property type="entry name" value="WH_DNA-bd_sf"/>
</dbReference>
<comment type="caution">
    <text evidence="6">The sequence shown here is derived from an EMBL/GenBank/DDBJ whole genome shotgun (WGS) entry which is preliminary data.</text>
</comment>
<evidence type="ECO:0000256" key="1">
    <source>
        <dbReference type="ARBA" id="ARBA00023015"/>
    </source>
</evidence>
<dbReference type="SUPFAM" id="SSF53822">
    <property type="entry name" value="Periplasmic binding protein-like I"/>
    <property type="match status" value="1"/>
</dbReference>